<organism evidence="1 2">
    <name type="scientific">Brevibacillus antibioticus</name>
    <dbReference type="NCBI Taxonomy" id="2570228"/>
    <lineage>
        <taxon>Bacteria</taxon>
        <taxon>Bacillati</taxon>
        <taxon>Bacillota</taxon>
        <taxon>Bacilli</taxon>
        <taxon>Bacillales</taxon>
        <taxon>Paenibacillaceae</taxon>
        <taxon>Brevibacillus</taxon>
    </lineage>
</organism>
<evidence type="ECO:0000313" key="2">
    <source>
        <dbReference type="Proteomes" id="UP000307841"/>
    </source>
</evidence>
<proteinExistence type="predicted"/>
<dbReference type="EMBL" id="SZNK01000001">
    <property type="protein sequence ID" value="TKI55429.1"/>
    <property type="molecule type" value="Genomic_DNA"/>
</dbReference>
<protein>
    <submittedName>
        <fullName evidence="1">Uncharacterized protein</fullName>
    </submittedName>
</protein>
<evidence type="ECO:0000313" key="1">
    <source>
        <dbReference type="EMBL" id="TKI55429.1"/>
    </source>
</evidence>
<dbReference type="RefSeq" id="WP_137028838.1">
    <property type="nucleotide sequence ID" value="NZ_SZNK01000001.1"/>
</dbReference>
<accession>A0A4U2Y4R9</accession>
<dbReference type="AlphaFoldDB" id="A0A4U2Y4R9"/>
<reference evidence="1 2" key="1">
    <citation type="submission" date="2019-04" db="EMBL/GenBank/DDBJ databases">
        <title>Whole genome sequencing of Brevibacillus sp. TGS2-1.</title>
        <authorList>
            <person name="Choi A."/>
        </authorList>
    </citation>
    <scope>NUCLEOTIDE SEQUENCE [LARGE SCALE GENOMIC DNA]</scope>
    <source>
        <strain evidence="1 2">TGS2-1</strain>
    </source>
</reference>
<sequence length="147" mass="17754">MYYQIASILRPIFIESIGDYKIMYDDLNLYSVWYEKHCLFENTSIRSAKEFCNVRVNRKCTIVLVLNTFFVSIHGQTFSKYVDENSWHMRYHFPWVGFYPLPTKVLKGTLLYNELIDNLIEAEKKRTIKSVYKPYLNQNHREKYSRI</sequence>
<dbReference type="OrthoDB" id="2469953at2"/>
<dbReference type="Proteomes" id="UP000307841">
    <property type="component" value="Unassembled WGS sequence"/>
</dbReference>
<gene>
    <name evidence="1" type="ORF">E8L90_08205</name>
</gene>
<comment type="caution">
    <text evidence="1">The sequence shown here is derived from an EMBL/GenBank/DDBJ whole genome shotgun (WGS) entry which is preliminary data.</text>
</comment>
<keyword evidence="2" id="KW-1185">Reference proteome</keyword>
<name>A0A4U2Y4R9_9BACL</name>